<keyword evidence="3" id="KW-1185">Reference proteome</keyword>
<evidence type="ECO:0000256" key="1">
    <source>
        <dbReference type="SAM" id="SignalP"/>
    </source>
</evidence>
<evidence type="ECO:0000313" key="3">
    <source>
        <dbReference type="Proteomes" id="UP000649573"/>
    </source>
</evidence>
<evidence type="ECO:0000313" key="2">
    <source>
        <dbReference type="EMBL" id="GGU51992.1"/>
    </source>
</evidence>
<accession>A0ABQ2UWS2</accession>
<keyword evidence="1" id="KW-0732">Signal</keyword>
<organism evidence="2 3">
    <name type="scientific">Lentzea flava</name>
    <dbReference type="NCBI Taxonomy" id="103732"/>
    <lineage>
        <taxon>Bacteria</taxon>
        <taxon>Bacillati</taxon>
        <taxon>Actinomycetota</taxon>
        <taxon>Actinomycetes</taxon>
        <taxon>Pseudonocardiales</taxon>
        <taxon>Pseudonocardiaceae</taxon>
        <taxon>Lentzea</taxon>
    </lineage>
</organism>
<comment type="caution">
    <text evidence="2">The sequence shown here is derived from an EMBL/GenBank/DDBJ whole genome shotgun (WGS) entry which is preliminary data.</text>
</comment>
<proteinExistence type="predicted"/>
<name>A0ABQ2UWS2_9PSEU</name>
<dbReference type="EMBL" id="BMRE01000024">
    <property type="protein sequence ID" value="GGU51992.1"/>
    <property type="molecule type" value="Genomic_DNA"/>
</dbReference>
<feature type="signal peptide" evidence="1">
    <location>
        <begin position="1"/>
        <end position="32"/>
    </location>
</feature>
<gene>
    <name evidence="2" type="ORF">GCM10010178_50920</name>
</gene>
<sequence length="144" mass="15022">MREIVLGSGVKRAALLALLVAAGGALTPAAQAATGSVTAKCTEGAFSGRFTLTYDIGTEYRLRKGRGAAGPYIADTGAMHVQVHHRVGTAQTTLFTRSTTGLSSDEAGEVPVNGTKVPRSGRAWLEVRFADRSGEKCTAEADLR</sequence>
<protein>
    <submittedName>
        <fullName evidence="2">Uncharacterized protein</fullName>
    </submittedName>
</protein>
<reference evidence="3" key="1">
    <citation type="journal article" date="2019" name="Int. J. Syst. Evol. Microbiol.">
        <title>The Global Catalogue of Microorganisms (GCM) 10K type strain sequencing project: providing services to taxonomists for standard genome sequencing and annotation.</title>
        <authorList>
            <consortium name="The Broad Institute Genomics Platform"/>
            <consortium name="The Broad Institute Genome Sequencing Center for Infectious Disease"/>
            <person name="Wu L."/>
            <person name="Ma J."/>
        </authorList>
    </citation>
    <scope>NUCLEOTIDE SEQUENCE [LARGE SCALE GENOMIC DNA]</scope>
    <source>
        <strain evidence="3">JCM 3296</strain>
    </source>
</reference>
<feature type="chain" id="PRO_5046062495" evidence="1">
    <location>
        <begin position="33"/>
        <end position="144"/>
    </location>
</feature>
<dbReference type="Proteomes" id="UP000649573">
    <property type="component" value="Unassembled WGS sequence"/>
</dbReference>